<dbReference type="Gene3D" id="3.40.190.10">
    <property type="entry name" value="Periplasmic binding protein-like II"/>
    <property type="match status" value="2"/>
</dbReference>
<dbReference type="SUPFAM" id="SSF53850">
    <property type="entry name" value="Periplasmic binding protein-like II"/>
    <property type="match status" value="1"/>
</dbReference>
<evidence type="ECO:0000313" key="6">
    <source>
        <dbReference type="Proteomes" id="UP000185736"/>
    </source>
</evidence>
<comment type="caution">
    <text evidence="5">The sequence shown here is derived from an EMBL/GenBank/DDBJ whole genome shotgun (WGS) entry which is preliminary data.</text>
</comment>
<dbReference type="InterPro" id="IPR006059">
    <property type="entry name" value="SBP"/>
</dbReference>
<protein>
    <submittedName>
        <fullName evidence="5">ABC transporter substrate-binding protein</fullName>
    </submittedName>
</protein>
<evidence type="ECO:0000313" key="5">
    <source>
        <dbReference type="EMBL" id="OLL14184.1"/>
    </source>
</evidence>
<reference evidence="5 6" key="1">
    <citation type="submission" date="2016-12" db="EMBL/GenBank/DDBJ databases">
        <title>Genomic comparison of strains in the 'Actinomyces naeslundii' group.</title>
        <authorList>
            <person name="Mughal S.R."/>
            <person name="Do T."/>
            <person name="Gilbert S.C."/>
            <person name="Witherden E.A."/>
            <person name="Didelot X."/>
            <person name="Beighton D."/>
        </authorList>
    </citation>
    <scope>NUCLEOTIDE SEQUENCE [LARGE SCALE GENOMIC DNA]</scope>
    <source>
        <strain evidence="5 6">S64C</strain>
    </source>
</reference>
<dbReference type="PROSITE" id="PS51318">
    <property type="entry name" value="TAT"/>
    <property type="match status" value="1"/>
</dbReference>
<feature type="chain" id="PRO_5013226046" evidence="4">
    <location>
        <begin position="20"/>
        <end position="447"/>
    </location>
</feature>
<dbReference type="Proteomes" id="UP000185736">
    <property type="component" value="Unassembled WGS sequence"/>
</dbReference>
<evidence type="ECO:0000256" key="3">
    <source>
        <dbReference type="ARBA" id="ARBA00022729"/>
    </source>
</evidence>
<feature type="signal peptide" evidence="4">
    <location>
        <begin position="1"/>
        <end position="19"/>
    </location>
</feature>
<dbReference type="AlphaFoldDB" id="A0A1Q8HZD5"/>
<sequence>MRLISRRSVLGGTAAIAVAATLAACSKGSSGSDGDGGVYFLNFKPESEQGFKDIAAAYTKKTGVNVKIVTAASGTYEQTLKSEVAKSNPPTLFNLNGPVGYGNWKDYASDLSDADFTKQLTDESLALKGDEGKVVGVPLAIEGYGIVYNAAILKKYFAMEGAKATAVDQIKGFAKLKEVVEDMQAKKAELGIEGVFAATSFAPGEDWRWQTHLANYPVYYEYRDAKVDDLDEVKLTYSDNYKQIFDLYLKNSTVPAEQTGAKSVKDAMSEFAVGKAAMVQNGNWAWSQVENESGNVVKKEDIHFLPIYVGVSGEEKSNIAIGTENYLTVNSEAAEGDQKATKDFLTWLFTDPEGSKLAAEKLSIIAPYKAFGELTPADPLGKEVAAAITNKDLTPVKWVFPTFPSQDFKNQLGQHLAQYATGKEDWSKVKDFFVTDWATEKKEAKEG</sequence>
<evidence type="ECO:0000256" key="2">
    <source>
        <dbReference type="ARBA" id="ARBA00022448"/>
    </source>
</evidence>
<organism evidence="5 6">
    <name type="scientific">Actinomyces oris</name>
    <dbReference type="NCBI Taxonomy" id="544580"/>
    <lineage>
        <taxon>Bacteria</taxon>
        <taxon>Bacillati</taxon>
        <taxon>Actinomycetota</taxon>
        <taxon>Actinomycetes</taxon>
        <taxon>Actinomycetales</taxon>
        <taxon>Actinomycetaceae</taxon>
        <taxon>Actinomyces</taxon>
    </lineage>
</organism>
<dbReference type="Pfam" id="PF13416">
    <property type="entry name" value="SBP_bac_8"/>
    <property type="match status" value="1"/>
</dbReference>
<gene>
    <name evidence="5" type="ORF">BKH32_10035</name>
</gene>
<name>A0A1Q8HZD5_9ACTO</name>
<evidence type="ECO:0000256" key="4">
    <source>
        <dbReference type="SAM" id="SignalP"/>
    </source>
</evidence>
<dbReference type="RefSeq" id="WP_075249899.1">
    <property type="nucleotide sequence ID" value="NZ_MSGO01000040.1"/>
</dbReference>
<dbReference type="PROSITE" id="PS51257">
    <property type="entry name" value="PROKAR_LIPOPROTEIN"/>
    <property type="match status" value="1"/>
</dbReference>
<keyword evidence="2" id="KW-0813">Transport</keyword>
<keyword evidence="3 4" id="KW-0732">Signal</keyword>
<proteinExistence type="inferred from homology"/>
<accession>A0A1Q8HZD5</accession>
<dbReference type="PANTHER" id="PTHR43649">
    <property type="entry name" value="ARABINOSE-BINDING PROTEIN-RELATED"/>
    <property type="match status" value="1"/>
</dbReference>
<dbReference type="InterPro" id="IPR050490">
    <property type="entry name" value="Bact_solute-bd_prot1"/>
</dbReference>
<dbReference type="InterPro" id="IPR006311">
    <property type="entry name" value="TAT_signal"/>
</dbReference>
<dbReference type="PANTHER" id="PTHR43649:SF34">
    <property type="entry name" value="ABC TRANSPORTER PERIPLASMIC-BINDING PROTEIN YCJN-RELATED"/>
    <property type="match status" value="1"/>
</dbReference>
<comment type="similarity">
    <text evidence="1">Belongs to the bacterial solute-binding protein 1 family.</text>
</comment>
<dbReference type="EMBL" id="MSGO01000040">
    <property type="protein sequence ID" value="OLL14184.1"/>
    <property type="molecule type" value="Genomic_DNA"/>
</dbReference>
<evidence type="ECO:0000256" key="1">
    <source>
        <dbReference type="ARBA" id="ARBA00008520"/>
    </source>
</evidence>